<dbReference type="OrthoDB" id="74910at2759"/>
<dbReference type="EMBL" id="ASPP01035705">
    <property type="protein sequence ID" value="ETO02463.1"/>
    <property type="molecule type" value="Genomic_DNA"/>
</dbReference>
<dbReference type="SUPFAM" id="SSF52833">
    <property type="entry name" value="Thioredoxin-like"/>
    <property type="match status" value="1"/>
</dbReference>
<organism evidence="3 4">
    <name type="scientific">Reticulomyxa filosa</name>
    <dbReference type="NCBI Taxonomy" id="46433"/>
    <lineage>
        <taxon>Eukaryota</taxon>
        <taxon>Sar</taxon>
        <taxon>Rhizaria</taxon>
        <taxon>Retaria</taxon>
        <taxon>Foraminifera</taxon>
        <taxon>Monothalamids</taxon>
        <taxon>Reticulomyxidae</taxon>
        <taxon>Reticulomyxa</taxon>
    </lineage>
</organism>
<gene>
    <name evidence="3" type="ORF">RFI_34968</name>
</gene>
<dbReference type="GO" id="GO:0005783">
    <property type="term" value="C:endoplasmic reticulum"/>
    <property type="evidence" value="ECO:0007669"/>
    <property type="project" value="TreeGrafter"/>
</dbReference>
<comment type="similarity">
    <text evidence="1">Belongs to the protein disulfide isomerase family.</text>
</comment>
<comment type="caution">
    <text evidence="3">The sequence shown here is derived from an EMBL/GenBank/DDBJ whole genome shotgun (WGS) entry which is preliminary data.</text>
</comment>
<protein>
    <recommendedName>
        <fullName evidence="2">Thioredoxin domain-containing protein</fullName>
    </recommendedName>
</protein>
<proteinExistence type="inferred from homology"/>
<dbReference type="GO" id="GO:0034976">
    <property type="term" value="P:response to endoplasmic reticulum stress"/>
    <property type="evidence" value="ECO:0007669"/>
    <property type="project" value="TreeGrafter"/>
</dbReference>
<dbReference type="GO" id="GO:0003756">
    <property type="term" value="F:protein disulfide isomerase activity"/>
    <property type="evidence" value="ECO:0007669"/>
    <property type="project" value="TreeGrafter"/>
</dbReference>
<feature type="non-terminal residue" evidence="3">
    <location>
        <position position="124"/>
    </location>
</feature>
<keyword evidence="4" id="KW-1185">Reference proteome</keyword>
<dbReference type="InterPro" id="IPR013766">
    <property type="entry name" value="Thioredoxin_domain"/>
</dbReference>
<dbReference type="Pfam" id="PF00085">
    <property type="entry name" value="Thioredoxin"/>
    <property type="match status" value="1"/>
</dbReference>
<dbReference type="Gene3D" id="3.40.30.10">
    <property type="entry name" value="Glutaredoxin"/>
    <property type="match status" value="2"/>
</dbReference>
<dbReference type="AlphaFoldDB" id="X6LKK2"/>
<dbReference type="InterPro" id="IPR036249">
    <property type="entry name" value="Thioredoxin-like_sf"/>
</dbReference>
<dbReference type="Proteomes" id="UP000023152">
    <property type="component" value="Unassembled WGS sequence"/>
</dbReference>
<dbReference type="PANTHER" id="PTHR18929">
    <property type="entry name" value="PROTEIN DISULFIDE ISOMERASE"/>
    <property type="match status" value="1"/>
</dbReference>
<reference evidence="3 4" key="1">
    <citation type="journal article" date="2013" name="Curr. Biol.">
        <title>The Genome of the Foraminiferan Reticulomyxa filosa.</title>
        <authorList>
            <person name="Glockner G."/>
            <person name="Hulsmann N."/>
            <person name="Schleicher M."/>
            <person name="Noegel A.A."/>
            <person name="Eichinger L."/>
            <person name="Gallinger C."/>
            <person name="Pawlowski J."/>
            <person name="Sierra R."/>
            <person name="Euteneuer U."/>
            <person name="Pillet L."/>
            <person name="Moustafa A."/>
            <person name="Platzer M."/>
            <person name="Groth M."/>
            <person name="Szafranski K."/>
            <person name="Schliwa M."/>
        </authorList>
    </citation>
    <scope>NUCLEOTIDE SEQUENCE [LARGE SCALE GENOMIC DNA]</scope>
</reference>
<dbReference type="GO" id="GO:0006457">
    <property type="term" value="P:protein folding"/>
    <property type="evidence" value="ECO:0007669"/>
    <property type="project" value="TreeGrafter"/>
</dbReference>
<evidence type="ECO:0000256" key="1">
    <source>
        <dbReference type="ARBA" id="ARBA00006347"/>
    </source>
</evidence>
<sequence>MQLEFEKTAKHLQKDGAETEDENIKYLFEGDLTNKNELQEWIAKYMNGHVQRFFKSQDPPKINDGTVLVLVDMQDLENIVGKDKHIFVDFYAPWCEHSKRLELEYDKVVMAFSNSQHIIIAKMD</sequence>
<dbReference type="CDD" id="cd02961">
    <property type="entry name" value="PDI_a_family"/>
    <property type="match status" value="1"/>
</dbReference>
<feature type="domain" description="Thioredoxin" evidence="2">
    <location>
        <begin position="72"/>
        <end position="124"/>
    </location>
</feature>
<evidence type="ECO:0000259" key="2">
    <source>
        <dbReference type="Pfam" id="PF00085"/>
    </source>
</evidence>
<name>X6LKK2_RETFI</name>
<accession>X6LKK2</accession>
<evidence type="ECO:0000313" key="3">
    <source>
        <dbReference type="EMBL" id="ETO02463.1"/>
    </source>
</evidence>
<evidence type="ECO:0000313" key="4">
    <source>
        <dbReference type="Proteomes" id="UP000023152"/>
    </source>
</evidence>